<dbReference type="PROSITE" id="PS51318">
    <property type="entry name" value="TAT"/>
    <property type="match status" value="1"/>
</dbReference>
<dbReference type="SUPFAM" id="SSF53850">
    <property type="entry name" value="Periplasmic binding protein-like II"/>
    <property type="match status" value="1"/>
</dbReference>
<gene>
    <name evidence="1" type="ORF">F4Y08_09300</name>
</gene>
<reference evidence="1" key="1">
    <citation type="submission" date="2019-09" db="EMBL/GenBank/DDBJ databases">
        <title>Characterisation of the sponge microbiome using genome-centric metagenomics.</title>
        <authorList>
            <person name="Engelberts J.P."/>
            <person name="Robbins S.J."/>
            <person name="De Goeij J.M."/>
            <person name="Aranda M."/>
            <person name="Bell S.C."/>
            <person name="Webster N.S."/>
        </authorList>
    </citation>
    <scope>NUCLEOTIDE SEQUENCE</scope>
    <source>
        <strain evidence="1">SB0662_bin_9</strain>
    </source>
</reference>
<name>A0A6B1DV08_9CHLR</name>
<protein>
    <submittedName>
        <fullName evidence="1">Extracellular solute-binding protein</fullName>
    </submittedName>
</protein>
<dbReference type="InterPro" id="IPR006311">
    <property type="entry name" value="TAT_signal"/>
</dbReference>
<dbReference type="PANTHER" id="PTHR43649">
    <property type="entry name" value="ARABINOSE-BINDING PROTEIN-RELATED"/>
    <property type="match status" value="1"/>
</dbReference>
<dbReference type="Pfam" id="PF13416">
    <property type="entry name" value="SBP_bac_8"/>
    <property type="match status" value="1"/>
</dbReference>
<evidence type="ECO:0000313" key="1">
    <source>
        <dbReference type="EMBL" id="MYD90513.1"/>
    </source>
</evidence>
<sequence>MEESIIKEKFGMNVKLNRRSFLKMAGVASGTALLAACAAPVAAPGEPMAEDYIVNHWTWLSASDAEVWGVHIDNFNEAHADLGIQIERLEVSSNEYKTKVLAAAATGQAPDFGWADAGERADFISDGVMIPVEEHLAEAGLDWSDFTALSVAKGRYPQFNNQLYHMPLDAMTWQLEINLDHVEEAGLDPDSPPTNNDELLEWSKALSVQEGDTVVRSGFLMTGSGLHVAFIWGLVAHQMGFRITNDELTEVCINPDAAKEAAQWTLDLFDVHKVATRDVSDRYKAFGTGEGSMFLTGPWTLNGYIEQGLNFSVEFTPNIGGELATRLSVGSQEMYIQEDESRYARSAQALTWLSDESFLWTTQGRGAACRQSILDREDYKEHRWEYRQPFVEGMEFATFIPPKLKAAPDFKYYTSPNLVHRIIDPVWQGDKSVDEGVDELCAAWEELLAAE</sequence>
<dbReference type="InterPro" id="IPR006059">
    <property type="entry name" value="SBP"/>
</dbReference>
<dbReference type="NCBIfam" id="TIGR01409">
    <property type="entry name" value="TAT_signal_seq"/>
    <property type="match status" value="1"/>
</dbReference>
<comment type="caution">
    <text evidence="1">The sequence shown here is derived from an EMBL/GenBank/DDBJ whole genome shotgun (WGS) entry which is preliminary data.</text>
</comment>
<dbReference type="Gene3D" id="3.40.190.10">
    <property type="entry name" value="Periplasmic binding protein-like II"/>
    <property type="match status" value="1"/>
</dbReference>
<proteinExistence type="predicted"/>
<dbReference type="EMBL" id="VXPY01000066">
    <property type="protein sequence ID" value="MYD90513.1"/>
    <property type="molecule type" value="Genomic_DNA"/>
</dbReference>
<accession>A0A6B1DV08</accession>
<dbReference type="PANTHER" id="PTHR43649:SF12">
    <property type="entry name" value="DIACETYLCHITOBIOSE BINDING PROTEIN DASA"/>
    <property type="match status" value="1"/>
</dbReference>
<dbReference type="InterPro" id="IPR050490">
    <property type="entry name" value="Bact_solute-bd_prot1"/>
</dbReference>
<dbReference type="InterPro" id="IPR019546">
    <property type="entry name" value="TAT_signal_bac_arc"/>
</dbReference>
<organism evidence="1">
    <name type="scientific">Caldilineaceae bacterium SB0662_bin_9</name>
    <dbReference type="NCBI Taxonomy" id="2605258"/>
    <lineage>
        <taxon>Bacteria</taxon>
        <taxon>Bacillati</taxon>
        <taxon>Chloroflexota</taxon>
        <taxon>Caldilineae</taxon>
        <taxon>Caldilineales</taxon>
        <taxon>Caldilineaceae</taxon>
    </lineage>
</organism>
<dbReference type="AlphaFoldDB" id="A0A6B1DV08"/>